<dbReference type="PANTHER" id="PTHR36507:SF1">
    <property type="entry name" value="BLL1555 PROTEIN"/>
    <property type="match status" value="1"/>
</dbReference>
<dbReference type="Gene3D" id="2.60.40.420">
    <property type="entry name" value="Cupredoxins - blue copper proteins"/>
    <property type="match status" value="2"/>
</dbReference>
<organism evidence="2 3">
    <name type="scientific">Eiseniibacteriota bacterium</name>
    <dbReference type="NCBI Taxonomy" id="2212470"/>
    <lineage>
        <taxon>Bacteria</taxon>
        <taxon>Candidatus Eiseniibacteriota</taxon>
    </lineage>
</organism>
<feature type="chain" id="PRO_5032604408" description="Blue (type 1) copper domain-containing protein" evidence="1">
    <location>
        <begin position="22"/>
        <end position="126"/>
    </location>
</feature>
<evidence type="ECO:0000313" key="3">
    <source>
        <dbReference type="Proteomes" id="UP000580839"/>
    </source>
</evidence>
<proteinExistence type="predicted"/>
<dbReference type="SUPFAM" id="SSF49503">
    <property type="entry name" value="Cupredoxins"/>
    <property type="match status" value="1"/>
</dbReference>
<dbReference type="PROSITE" id="PS51257">
    <property type="entry name" value="PROKAR_LIPOPROTEIN"/>
    <property type="match status" value="1"/>
</dbReference>
<dbReference type="PANTHER" id="PTHR36507">
    <property type="entry name" value="BLL1555 PROTEIN"/>
    <property type="match status" value="1"/>
</dbReference>
<dbReference type="InterPro" id="IPR008972">
    <property type="entry name" value="Cupredoxin"/>
</dbReference>
<keyword evidence="1" id="KW-0732">Signal</keyword>
<sequence>MSRNLLVPVAVLGLVASIAIFTGCGGDDSNPAGPPGGGGTLELNSGNMPLNRSYEHTFATNGAFPYHCNIHSFMTASVTVAAAGADSALVNISGSAFSQPNVTIRTNGKVRWVNLDAAINHTVTSD</sequence>
<dbReference type="InterPro" id="IPR052721">
    <property type="entry name" value="ET_Amicyanin"/>
</dbReference>
<feature type="signal peptide" evidence="1">
    <location>
        <begin position="1"/>
        <end position="21"/>
    </location>
</feature>
<dbReference type="EMBL" id="JABFRW010000136">
    <property type="protein sequence ID" value="NOT34661.1"/>
    <property type="molecule type" value="Genomic_DNA"/>
</dbReference>
<name>A0A849SJP2_UNCEI</name>
<gene>
    <name evidence="2" type="ORF">HOP12_10900</name>
</gene>
<comment type="caution">
    <text evidence="2">The sequence shown here is derived from an EMBL/GenBank/DDBJ whole genome shotgun (WGS) entry which is preliminary data.</text>
</comment>
<evidence type="ECO:0000256" key="1">
    <source>
        <dbReference type="SAM" id="SignalP"/>
    </source>
</evidence>
<dbReference type="Proteomes" id="UP000580839">
    <property type="component" value="Unassembled WGS sequence"/>
</dbReference>
<reference evidence="2 3" key="1">
    <citation type="submission" date="2020-04" db="EMBL/GenBank/DDBJ databases">
        <title>Metagenomic profiling of ammonia- and methane-oxidizing microorganisms in a Dutch drinking water treatment plant.</title>
        <authorList>
            <person name="Poghosyan L."/>
            <person name="Leucker S."/>
        </authorList>
    </citation>
    <scope>NUCLEOTIDE SEQUENCE [LARGE SCALE GENOMIC DNA]</scope>
    <source>
        <strain evidence="2">S-RSF-IL-03</strain>
    </source>
</reference>
<dbReference type="AlphaFoldDB" id="A0A849SJP2"/>
<evidence type="ECO:0008006" key="4">
    <source>
        <dbReference type="Google" id="ProtNLM"/>
    </source>
</evidence>
<accession>A0A849SJP2</accession>
<evidence type="ECO:0000313" key="2">
    <source>
        <dbReference type="EMBL" id="NOT34661.1"/>
    </source>
</evidence>
<protein>
    <recommendedName>
        <fullName evidence="4">Blue (type 1) copper domain-containing protein</fullName>
    </recommendedName>
</protein>